<protein>
    <recommendedName>
        <fullName evidence="5">Transmembrane protein</fullName>
    </recommendedName>
</protein>
<feature type="transmembrane region" description="Helical" evidence="2">
    <location>
        <begin position="30"/>
        <end position="53"/>
    </location>
</feature>
<feature type="region of interest" description="Disordered" evidence="1">
    <location>
        <begin position="174"/>
        <end position="216"/>
    </location>
</feature>
<gene>
    <name evidence="3" type="ORF">MCHLO_13658</name>
</gene>
<feature type="compositionally biased region" description="Low complexity" evidence="1">
    <location>
        <begin position="189"/>
        <end position="216"/>
    </location>
</feature>
<evidence type="ECO:0008006" key="5">
    <source>
        <dbReference type="Google" id="ProtNLM"/>
    </source>
</evidence>
<keyword evidence="2" id="KW-0812">Transmembrane</keyword>
<name>A0ABQ0M178_MYCCL</name>
<sequence length="216" mass="23636">MPFILPNAEVAPVSESSSWEWPSATDWKPLTWLSMVSPVHLLFLSTLFLLLAVRSLLRLRKSTAQAEVEVPVVEKAETATPATTWLTFSFFPLPGFNKTNTNAELPLDAGDLSASDPIEITVEVVALPAPHRPRAHKPQMGQRDRVLKLAVDAPLPGLYVSEPASMAKLIMSRHTYRRPSPPTPRRARSLSPPKRSHSLSSSSVPVPRPISSTPAA</sequence>
<evidence type="ECO:0000313" key="4">
    <source>
        <dbReference type="Proteomes" id="UP000815677"/>
    </source>
</evidence>
<accession>A0ABQ0M178</accession>
<keyword evidence="2" id="KW-0472">Membrane</keyword>
<keyword evidence="2" id="KW-1133">Transmembrane helix</keyword>
<dbReference type="EMBL" id="DF849392">
    <property type="protein sequence ID" value="GAT57077.1"/>
    <property type="molecule type" value="Genomic_DNA"/>
</dbReference>
<dbReference type="Proteomes" id="UP000815677">
    <property type="component" value="Unassembled WGS sequence"/>
</dbReference>
<evidence type="ECO:0000256" key="1">
    <source>
        <dbReference type="SAM" id="MobiDB-lite"/>
    </source>
</evidence>
<keyword evidence="4" id="KW-1185">Reference proteome</keyword>
<reference evidence="3" key="1">
    <citation type="submission" date="2014-09" db="EMBL/GenBank/DDBJ databases">
        <title>Genome sequence of the luminous mushroom Mycena chlorophos for searching fungal bioluminescence genes.</title>
        <authorList>
            <person name="Tanaka Y."/>
            <person name="Kasuga D."/>
            <person name="Oba Y."/>
            <person name="Hase S."/>
            <person name="Sato K."/>
            <person name="Oba Y."/>
            <person name="Sakakibara Y."/>
        </authorList>
    </citation>
    <scope>NUCLEOTIDE SEQUENCE</scope>
</reference>
<proteinExistence type="predicted"/>
<evidence type="ECO:0000313" key="3">
    <source>
        <dbReference type="EMBL" id="GAT57077.1"/>
    </source>
</evidence>
<evidence type="ECO:0000256" key="2">
    <source>
        <dbReference type="SAM" id="Phobius"/>
    </source>
</evidence>
<organism evidence="3 4">
    <name type="scientific">Mycena chlorophos</name>
    <name type="common">Agaric fungus</name>
    <name type="synonym">Agaricus chlorophos</name>
    <dbReference type="NCBI Taxonomy" id="658473"/>
    <lineage>
        <taxon>Eukaryota</taxon>
        <taxon>Fungi</taxon>
        <taxon>Dikarya</taxon>
        <taxon>Basidiomycota</taxon>
        <taxon>Agaricomycotina</taxon>
        <taxon>Agaricomycetes</taxon>
        <taxon>Agaricomycetidae</taxon>
        <taxon>Agaricales</taxon>
        <taxon>Marasmiineae</taxon>
        <taxon>Mycenaceae</taxon>
        <taxon>Mycena</taxon>
    </lineage>
</organism>